<accession>A0A8U0A1I4</accession>
<dbReference type="AlphaFoldDB" id="A0A8U0A1I4"/>
<protein>
    <submittedName>
        <fullName evidence="1">Uncharacterized protein</fullName>
    </submittedName>
</protein>
<dbReference type="KEGG" id="haad:MW046_00770"/>
<dbReference type="Proteomes" id="UP000831768">
    <property type="component" value="Chromosome"/>
</dbReference>
<sequence>MSRPLTSLTVVTVVLFSLVGVTAVPMTVQSASISTVVSTGDPDEVANETTVELPPDNTVNVTVKAENASATDVDIKRNTTTNTVTVRVDANGDGTVDAVGTAQFEGSVKADVDTKTDVPVSLRLVLGFRGE</sequence>
<gene>
    <name evidence="1" type="ORF">MW046_00770</name>
</gene>
<proteinExistence type="predicted"/>
<evidence type="ECO:0000313" key="1">
    <source>
        <dbReference type="EMBL" id="UPM43000.1"/>
    </source>
</evidence>
<dbReference type="EMBL" id="CP096019">
    <property type="protein sequence ID" value="UPM43000.1"/>
    <property type="molecule type" value="Genomic_DNA"/>
</dbReference>
<dbReference type="GeneID" id="71926535"/>
<keyword evidence="2" id="KW-1185">Reference proteome</keyword>
<reference evidence="1" key="1">
    <citation type="submission" date="2022-04" db="EMBL/GenBank/DDBJ databases">
        <title>Halocatena sp. nov., isolated from a salt lake.</title>
        <authorList>
            <person name="Cui H.-L."/>
        </authorList>
    </citation>
    <scope>NUCLEOTIDE SEQUENCE</scope>
    <source>
        <strain evidence="1">AD-1</strain>
    </source>
</reference>
<organism evidence="1 2">
    <name type="scientific">Halocatena salina</name>
    <dbReference type="NCBI Taxonomy" id="2934340"/>
    <lineage>
        <taxon>Archaea</taxon>
        <taxon>Methanobacteriati</taxon>
        <taxon>Methanobacteriota</taxon>
        <taxon>Stenosarchaea group</taxon>
        <taxon>Halobacteria</taxon>
        <taxon>Halobacteriales</taxon>
        <taxon>Natronomonadaceae</taxon>
        <taxon>Halocatena</taxon>
    </lineage>
</organism>
<evidence type="ECO:0000313" key="2">
    <source>
        <dbReference type="Proteomes" id="UP000831768"/>
    </source>
</evidence>
<dbReference type="RefSeq" id="WP_247993670.1">
    <property type="nucleotide sequence ID" value="NZ_CP096019.1"/>
</dbReference>
<name>A0A8U0A1I4_9EURY</name>